<dbReference type="Pfam" id="PF02609">
    <property type="entry name" value="Exonuc_VII_S"/>
    <property type="match status" value="1"/>
</dbReference>
<comment type="subcellular location">
    <subcellularLocation>
        <location evidence="6">Cytoplasm</location>
    </subcellularLocation>
</comment>
<keyword evidence="2 6" id="KW-0963">Cytoplasm</keyword>
<proteinExistence type="inferred from homology"/>
<dbReference type="EMBL" id="FQTY01000001">
    <property type="protein sequence ID" value="SHE30218.1"/>
    <property type="molecule type" value="Genomic_DNA"/>
</dbReference>
<dbReference type="STRING" id="1123404.SAMN02745784_00263"/>
<dbReference type="GO" id="GO:0006308">
    <property type="term" value="P:DNA catabolic process"/>
    <property type="evidence" value="ECO:0007669"/>
    <property type="project" value="UniProtKB-UniRule"/>
</dbReference>
<keyword evidence="5 6" id="KW-0269">Exonuclease</keyword>
<dbReference type="PANTHER" id="PTHR34137">
    <property type="entry name" value="EXODEOXYRIBONUCLEASE 7 SMALL SUBUNIT"/>
    <property type="match status" value="1"/>
</dbReference>
<evidence type="ECO:0000256" key="4">
    <source>
        <dbReference type="ARBA" id="ARBA00022801"/>
    </source>
</evidence>
<evidence type="ECO:0000256" key="2">
    <source>
        <dbReference type="ARBA" id="ARBA00022490"/>
    </source>
</evidence>
<name>A0A1M4SDG7_9FIRM</name>
<dbReference type="GO" id="GO:0009318">
    <property type="term" value="C:exodeoxyribonuclease VII complex"/>
    <property type="evidence" value="ECO:0007669"/>
    <property type="project" value="UniProtKB-UniRule"/>
</dbReference>
<dbReference type="InterPro" id="IPR003761">
    <property type="entry name" value="Exonuc_VII_S"/>
</dbReference>
<dbReference type="NCBIfam" id="TIGR01280">
    <property type="entry name" value="xseB"/>
    <property type="match status" value="1"/>
</dbReference>
<evidence type="ECO:0000313" key="7">
    <source>
        <dbReference type="EMBL" id="SHE30218.1"/>
    </source>
</evidence>
<sequence length="77" mass="9075">MKNKKLTYEEAISQLEGILKELESYDCTLDESMDKFKKGIELYNYCNELLSEKEGEIKILLKDNNEEMTEMDFPVEV</sequence>
<evidence type="ECO:0000313" key="8">
    <source>
        <dbReference type="Proteomes" id="UP000184114"/>
    </source>
</evidence>
<evidence type="ECO:0000256" key="1">
    <source>
        <dbReference type="ARBA" id="ARBA00009998"/>
    </source>
</evidence>
<dbReference type="HAMAP" id="MF_00337">
    <property type="entry name" value="Exonuc_7_S"/>
    <property type="match status" value="1"/>
</dbReference>
<dbReference type="Proteomes" id="UP000184114">
    <property type="component" value="Unassembled WGS sequence"/>
</dbReference>
<accession>A0A1M4SDG7</accession>
<dbReference type="SUPFAM" id="SSF116842">
    <property type="entry name" value="XseB-like"/>
    <property type="match status" value="1"/>
</dbReference>
<comment type="catalytic activity">
    <reaction evidence="6">
        <text>Exonucleolytic cleavage in either 5'- to 3'- or 3'- to 5'-direction to yield nucleoside 5'-phosphates.</text>
        <dbReference type="EC" id="3.1.11.6"/>
    </reaction>
</comment>
<dbReference type="InterPro" id="IPR037004">
    <property type="entry name" value="Exonuc_VII_ssu_sf"/>
</dbReference>
<dbReference type="Gene3D" id="1.10.287.1040">
    <property type="entry name" value="Exonuclease VII, small subunit"/>
    <property type="match status" value="1"/>
</dbReference>
<gene>
    <name evidence="6" type="primary">xseB</name>
    <name evidence="7" type="ORF">SAMN02745784_00263</name>
</gene>
<dbReference type="GO" id="GO:0008855">
    <property type="term" value="F:exodeoxyribonuclease VII activity"/>
    <property type="evidence" value="ECO:0007669"/>
    <property type="project" value="UniProtKB-UniRule"/>
</dbReference>
<evidence type="ECO:0000256" key="6">
    <source>
        <dbReference type="HAMAP-Rule" id="MF_00337"/>
    </source>
</evidence>
<keyword evidence="4 6" id="KW-0378">Hydrolase</keyword>
<dbReference type="RefSeq" id="WP_072972047.1">
    <property type="nucleotide sequence ID" value="NZ_FQTY01000001.1"/>
</dbReference>
<evidence type="ECO:0000256" key="3">
    <source>
        <dbReference type="ARBA" id="ARBA00022722"/>
    </source>
</evidence>
<reference evidence="8" key="1">
    <citation type="submission" date="2016-11" db="EMBL/GenBank/DDBJ databases">
        <authorList>
            <person name="Varghese N."/>
            <person name="Submissions S."/>
        </authorList>
    </citation>
    <scope>NUCLEOTIDE SEQUENCE [LARGE SCALE GENOMIC DNA]</scope>
    <source>
        <strain evidence="8">DSM 18095</strain>
    </source>
</reference>
<dbReference type="PIRSF" id="PIRSF006488">
    <property type="entry name" value="Exonuc_VII_S"/>
    <property type="match status" value="1"/>
</dbReference>
<comment type="similarity">
    <text evidence="1 6">Belongs to the XseB family.</text>
</comment>
<keyword evidence="3 6" id="KW-0540">Nuclease</keyword>
<dbReference type="GO" id="GO:0005829">
    <property type="term" value="C:cytosol"/>
    <property type="evidence" value="ECO:0007669"/>
    <property type="project" value="TreeGrafter"/>
</dbReference>
<protein>
    <recommendedName>
        <fullName evidence="6">Exodeoxyribonuclease 7 small subunit</fullName>
        <ecNumber evidence="6">3.1.11.6</ecNumber>
    </recommendedName>
    <alternativeName>
        <fullName evidence="6">Exodeoxyribonuclease VII small subunit</fullName>
        <shortName evidence="6">Exonuclease VII small subunit</shortName>
    </alternativeName>
</protein>
<keyword evidence="8" id="KW-1185">Reference proteome</keyword>
<dbReference type="EC" id="3.1.11.6" evidence="6"/>
<dbReference type="PANTHER" id="PTHR34137:SF1">
    <property type="entry name" value="EXODEOXYRIBONUCLEASE 7 SMALL SUBUNIT"/>
    <property type="match status" value="1"/>
</dbReference>
<organism evidence="7 8">
    <name type="scientific">Tissierella praeacuta DSM 18095</name>
    <dbReference type="NCBI Taxonomy" id="1123404"/>
    <lineage>
        <taxon>Bacteria</taxon>
        <taxon>Bacillati</taxon>
        <taxon>Bacillota</taxon>
        <taxon>Tissierellia</taxon>
        <taxon>Tissierellales</taxon>
        <taxon>Tissierellaceae</taxon>
        <taxon>Tissierella</taxon>
    </lineage>
</organism>
<evidence type="ECO:0000256" key="5">
    <source>
        <dbReference type="ARBA" id="ARBA00022839"/>
    </source>
</evidence>
<comment type="subunit">
    <text evidence="6">Heterooligomer composed of large and small subunits.</text>
</comment>
<comment type="function">
    <text evidence="6">Bidirectionally degrades single-stranded DNA into large acid-insoluble oligonucleotides, which are then degraded further into small acid-soluble oligonucleotides.</text>
</comment>
<dbReference type="GeneID" id="90994956"/>
<dbReference type="AlphaFoldDB" id="A0A1M4SDG7"/>